<evidence type="ECO:0000259" key="1">
    <source>
        <dbReference type="PROSITE" id="PS51186"/>
    </source>
</evidence>
<dbReference type="SUPFAM" id="SSF55729">
    <property type="entry name" value="Acyl-CoA N-acyltransferases (Nat)"/>
    <property type="match status" value="1"/>
</dbReference>
<dbReference type="OrthoDB" id="20916at2"/>
<dbReference type="EMBL" id="CP001287">
    <property type="protein sequence ID" value="ACK65270.1"/>
    <property type="molecule type" value="Genomic_DNA"/>
</dbReference>
<dbReference type="STRING" id="41431.PCC8801_1203"/>
<dbReference type="PANTHER" id="PTHR47237">
    <property type="entry name" value="SLL0310 PROTEIN"/>
    <property type="match status" value="1"/>
</dbReference>
<dbReference type="RefSeq" id="WP_012594544.1">
    <property type="nucleotide sequence ID" value="NC_011726.1"/>
</dbReference>
<dbReference type="InterPro" id="IPR041496">
    <property type="entry name" value="YitH/HolE_GNAT"/>
</dbReference>
<dbReference type="InterPro" id="IPR000182">
    <property type="entry name" value="GNAT_dom"/>
</dbReference>
<name>B7K2D4_RIPO1</name>
<dbReference type="HOGENOM" id="CLU_054109_0_0_3"/>
<accession>B7K2D4</accession>
<dbReference type="PANTHER" id="PTHR47237:SF1">
    <property type="entry name" value="SLL0310 PROTEIN"/>
    <property type="match status" value="1"/>
</dbReference>
<dbReference type="InterPro" id="IPR016181">
    <property type="entry name" value="Acyl_CoA_acyltransferase"/>
</dbReference>
<sequence>MTQDNFLVRPMTLDELKLALSWAEAEGWNPGIDDANNFYIADPKGFLIGELNGEPISSISVVKYHSNFNFIGLYIVKPEWRKQGFGLKTWQEALKLINNQPAALDGVIQQVDNYRKFGFNPSHTHYRYQGVIQGQISQEVIDLKRIDFEQFCRYDNQYFPALRPQFLQTWINQPNGCGYGIIQGENLVGYGVIRQAIEGFKIGPLFADYQSIAEQLLLALATYANGKNIYLDVPNINQQALALAERYQMKPIFECVRMYTHKAPSMDWTKVFGVTTLELG</sequence>
<dbReference type="PROSITE" id="PS51186">
    <property type="entry name" value="GNAT"/>
    <property type="match status" value="2"/>
</dbReference>
<dbReference type="Gene3D" id="3.40.630.90">
    <property type="match status" value="1"/>
</dbReference>
<feature type="domain" description="N-acetyltransferase" evidence="1">
    <location>
        <begin position="138"/>
        <end position="271"/>
    </location>
</feature>
<dbReference type="KEGG" id="cyp:PCC8801_1203"/>
<dbReference type="AlphaFoldDB" id="B7K2D4"/>
<keyword evidence="2" id="KW-0808">Transferase</keyword>
<dbReference type="Gene3D" id="3.40.630.30">
    <property type="match status" value="1"/>
</dbReference>
<dbReference type="CDD" id="cd04301">
    <property type="entry name" value="NAT_SF"/>
    <property type="match status" value="1"/>
</dbReference>
<dbReference type="Pfam" id="PF00583">
    <property type="entry name" value="Acetyltransf_1"/>
    <property type="match status" value="1"/>
</dbReference>
<dbReference type="eggNOG" id="COG0454">
    <property type="taxonomic scope" value="Bacteria"/>
</dbReference>
<keyword evidence="3" id="KW-1185">Reference proteome</keyword>
<dbReference type="InterPro" id="IPR052729">
    <property type="entry name" value="Acyl/Acetyltrans_Enzymes"/>
</dbReference>
<reference evidence="3" key="1">
    <citation type="journal article" date="2011" name="MBio">
        <title>Novel metabolic attributes of the genus Cyanothece, comprising a group of unicellular nitrogen-fixing Cyanobacteria.</title>
        <authorList>
            <person name="Bandyopadhyay A."/>
            <person name="Elvitigala T."/>
            <person name="Welsh E."/>
            <person name="Stockel J."/>
            <person name="Liberton M."/>
            <person name="Min H."/>
            <person name="Sherman L.A."/>
            <person name="Pakrasi H.B."/>
        </authorList>
    </citation>
    <scope>NUCLEOTIDE SEQUENCE [LARGE SCALE GENOMIC DNA]</scope>
    <source>
        <strain evidence="3">PCC 8801</strain>
    </source>
</reference>
<evidence type="ECO:0000313" key="3">
    <source>
        <dbReference type="Proteomes" id="UP000008204"/>
    </source>
</evidence>
<gene>
    <name evidence="2" type="ordered locus">PCC8801_1203</name>
</gene>
<protein>
    <submittedName>
        <fullName evidence="2">GCN5-related N-acetyltransferase</fullName>
    </submittedName>
</protein>
<dbReference type="Proteomes" id="UP000008204">
    <property type="component" value="Chromosome"/>
</dbReference>
<feature type="domain" description="N-acetyltransferase" evidence="1">
    <location>
        <begin position="6"/>
        <end position="147"/>
    </location>
</feature>
<organism evidence="2 3">
    <name type="scientific">Rippkaea orientalis (strain PCC 8801 / RF-1)</name>
    <name type="common">Cyanothece sp. (strain PCC 8801)</name>
    <dbReference type="NCBI Taxonomy" id="41431"/>
    <lineage>
        <taxon>Bacteria</taxon>
        <taxon>Bacillati</taxon>
        <taxon>Cyanobacteriota</taxon>
        <taxon>Cyanophyceae</taxon>
        <taxon>Oscillatoriophycideae</taxon>
        <taxon>Chroococcales</taxon>
        <taxon>Aphanothecaceae</taxon>
        <taxon>Rippkaea</taxon>
        <taxon>Rippkaea orientalis</taxon>
    </lineage>
</organism>
<dbReference type="Pfam" id="PF18014">
    <property type="entry name" value="Acetyltransf_18"/>
    <property type="match status" value="1"/>
</dbReference>
<proteinExistence type="predicted"/>
<dbReference type="GO" id="GO:0016747">
    <property type="term" value="F:acyltransferase activity, transferring groups other than amino-acyl groups"/>
    <property type="evidence" value="ECO:0007669"/>
    <property type="project" value="InterPro"/>
</dbReference>
<evidence type="ECO:0000313" key="2">
    <source>
        <dbReference type="EMBL" id="ACK65270.1"/>
    </source>
</evidence>